<name>A0A3D8PRK6_9BACI</name>
<feature type="region of interest" description="Disordered" evidence="5">
    <location>
        <begin position="428"/>
        <end position="447"/>
    </location>
</feature>
<dbReference type="PANTHER" id="PTHR43649:SF31">
    <property type="entry name" value="SN-GLYCEROL-3-PHOSPHATE-BINDING PERIPLASMIC PROTEIN UGPB"/>
    <property type="match status" value="1"/>
</dbReference>
<dbReference type="RefSeq" id="WP_115773521.1">
    <property type="nucleotide sequence ID" value="NZ_PIOC01000017.1"/>
</dbReference>
<dbReference type="AlphaFoldDB" id="A0A3D8PRK6"/>
<dbReference type="Gene3D" id="3.40.190.10">
    <property type="entry name" value="Periplasmic binding protein-like II"/>
    <property type="match status" value="2"/>
</dbReference>
<sequence length="447" mass="49446">MKKLSLLAIFIIIALSLMACGSQKAPKTEGTENDATAESSSDGKAEEKKEDAEASEEDVELVLWHTLTEHHKEALEKIISDFNDSQDHITVVAQEQPYQDFDSKLMQAVRNGTGPDLVRTFPSNVVNYLDEDMIVDFAPYINDAEIGMENFEDNIPEGIYQEITQWGDDSVYLFPIHVTGQVFFYNKTLYDELGLKAPATWTELEENSRAIKEKTGNAAFGADSVTDLFTDLVMQGGSDYINPESKTVEFNNEIGLEKLEWFTGNVKEGNFRLVGEDQYFSNPFGSQAVASYIGSSAGADFVASAVADQFEFDVAPIPQEGPEEFFPSWLNGYVAFKSDEAKEKATYEFLRFHAAPEQMTEWTMAYGAVPVFQDAVNSPDYQAYIDSNIAIQALIPQMEIIGYLPSVKGASSVLTHIDEMVQSAALETKTPEKALEDAASASNADLQ</sequence>
<evidence type="ECO:0000313" key="8">
    <source>
        <dbReference type="Proteomes" id="UP000257143"/>
    </source>
</evidence>
<dbReference type="PROSITE" id="PS51257">
    <property type="entry name" value="PROKAR_LIPOPROTEIN"/>
    <property type="match status" value="1"/>
</dbReference>
<dbReference type="OrthoDB" id="9795467at2"/>
<evidence type="ECO:0000256" key="1">
    <source>
        <dbReference type="ARBA" id="ARBA00004196"/>
    </source>
</evidence>
<dbReference type="EMBL" id="PIOC01000017">
    <property type="protein sequence ID" value="RDW18342.1"/>
    <property type="molecule type" value="Genomic_DNA"/>
</dbReference>
<feature type="region of interest" description="Disordered" evidence="5">
    <location>
        <begin position="24"/>
        <end position="56"/>
    </location>
</feature>
<dbReference type="Proteomes" id="UP000257143">
    <property type="component" value="Unassembled WGS sequence"/>
</dbReference>
<evidence type="ECO:0000313" key="7">
    <source>
        <dbReference type="EMBL" id="RDW18342.1"/>
    </source>
</evidence>
<accession>A0A3D8PRK6</accession>
<feature type="signal peptide" evidence="6">
    <location>
        <begin position="1"/>
        <end position="19"/>
    </location>
</feature>
<dbReference type="InterPro" id="IPR050490">
    <property type="entry name" value="Bact_solute-bd_prot1"/>
</dbReference>
<keyword evidence="8" id="KW-1185">Reference proteome</keyword>
<dbReference type="Pfam" id="PF13416">
    <property type="entry name" value="SBP_bac_8"/>
    <property type="match status" value="1"/>
</dbReference>
<dbReference type="PANTHER" id="PTHR43649">
    <property type="entry name" value="ARABINOSE-BINDING PROTEIN-RELATED"/>
    <property type="match status" value="1"/>
</dbReference>
<gene>
    <name evidence="7" type="ORF">CWR48_12235</name>
</gene>
<keyword evidence="4 6" id="KW-0732">Signal</keyword>
<evidence type="ECO:0000256" key="5">
    <source>
        <dbReference type="SAM" id="MobiDB-lite"/>
    </source>
</evidence>
<comment type="subcellular location">
    <subcellularLocation>
        <location evidence="1">Cell envelope</location>
    </subcellularLocation>
</comment>
<dbReference type="SUPFAM" id="SSF53850">
    <property type="entry name" value="Periplasmic binding protein-like II"/>
    <property type="match status" value="1"/>
</dbReference>
<evidence type="ECO:0000256" key="3">
    <source>
        <dbReference type="ARBA" id="ARBA00022448"/>
    </source>
</evidence>
<comment type="similarity">
    <text evidence="2">Belongs to the bacterial solute-binding protein 1 family.</text>
</comment>
<evidence type="ECO:0008006" key="9">
    <source>
        <dbReference type="Google" id="ProtNLM"/>
    </source>
</evidence>
<evidence type="ECO:0000256" key="2">
    <source>
        <dbReference type="ARBA" id="ARBA00008520"/>
    </source>
</evidence>
<keyword evidence="3" id="KW-0813">Transport</keyword>
<evidence type="ECO:0000256" key="4">
    <source>
        <dbReference type="ARBA" id="ARBA00022729"/>
    </source>
</evidence>
<dbReference type="InterPro" id="IPR006059">
    <property type="entry name" value="SBP"/>
</dbReference>
<evidence type="ECO:0000256" key="6">
    <source>
        <dbReference type="SAM" id="SignalP"/>
    </source>
</evidence>
<comment type="caution">
    <text evidence="7">The sequence shown here is derived from an EMBL/GenBank/DDBJ whole genome shotgun (WGS) entry which is preliminary data.</text>
</comment>
<reference evidence="8" key="1">
    <citation type="submission" date="2017-11" db="EMBL/GenBank/DDBJ databases">
        <authorList>
            <person name="Zhu W."/>
        </authorList>
    </citation>
    <scope>NUCLEOTIDE SEQUENCE [LARGE SCALE GENOMIC DNA]</scope>
    <source>
        <strain evidence="8">CAU 1183</strain>
    </source>
</reference>
<feature type="compositionally biased region" description="Basic and acidic residues" evidence="5">
    <location>
        <begin position="41"/>
        <end position="52"/>
    </location>
</feature>
<feature type="chain" id="PRO_5039369115" description="ABC transporter substrate-binding protein" evidence="6">
    <location>
        <begin position="20"/>
        <end position="447"/>
    </location>
</feature>
<protein>
    <recommendedName>
        <fullName evidence="9">ABC transporter substrate-binding protein</fullName>
    </recommendedName>
</protein>
<dbReference type="GO" id="GO:0030313">
    <property type="term" value="C:cell envelope"/>
    <property type="evidence" value="ECO:0007669"/>
    <property type="project" value="UniProtKB-SubCell"/>
</dbReference>
<proteinExistence type="inferred from homology"/>
<organism evidence="7 8">
    <name type="scientific">Oceanobacillus arenosus</name>
    <dbReference type="NCBI Taxonomy" id="1229153"/>
    <lineage>
        <taxon>Bacteria</taxon>
        <taxon>Bacillati</taxon>
        <taxon>Bacillota</taxon>
        <taxon>Bacilli</taxon>
        <taxon>Bacillales</taxon>
        <taxon>Bacillaceae</taxon>
        <taxon>Oceanobacillus</taxon>
    </lineage>
</organism>